<evidence type="ECO:0000313" key="1">
    <source>
        <dbReference type="EnsemblMetazoa" id="SMAR009659-PA"/>
    </source>
</evidence>
<organism evidence="1 2">
    <name type="scientific">Strigamia maritima</name>
    <name type="common">European centipede</name>
    <name type="synonym">Geophilus maritimus</name>
    <dbReference type="NCBI Taxonomy" id="126957"/>
    <lineage>
        <taxon>Eukaryota</taxon>
        <taxon>Metazoa</taxon>
        <taxon>Ecdysozoa</taxon>
        <taxon>Arthropoda</taxon>
        <taxon>Myriapoda</taxon>
        <taxon>Chilopoda</taxon>
        <taxon>Pleurostigmophora</taxon>
        <taxon>Geophilomorpha</taxon>
        <taxon>Linotaeniidae</taxon>
        <taxon>Strigamia</taxon>
    </lineage>
</organism>
<name>T1J7K6_STRMM</name>
<dbReference type="EnsemblMetazoa" id="SMAR009659-RA">
    <property type="protein sequence ID" value="SMAR009659-PA"/>
    <property type="gene ID" value="SMAR009659"/>
</dbReference>
<dbReference type="AlphaFoldDB" id="T1J7K6"/>
<evidence type="ECO:0000313" key="2">
    <source>
        <dbReference type="Proteomes" id="UP000014500"/>
    </source>
</evidence>
<dbReference type="HOGENOM" id="CLU_2779094_0_0_1"/>
<reference evidence="1" key="2">
    <citation type="submission" date="2015-02" db="UniProtKB">
        <authorList>
            <consortium name="EnsemblMetazoa"/>
        </authorList>
    </citation>
    <scope>IDENTIFICATION</scope>
</reference>
<keyword evidence="2" id="KW-1185">Reference proteome</keyword>
<protein>
    <submittedName>
        <fullName evidence="1">Uncharacterized protein</fullName>
    </submittedName>
</protein>
<reference evidence="2" key="1">
    <citation type="submission" date="2011-05" db="EMBL/GenBank/DDBJ databases">
        <authorList>
            <person name="Richards S.R."/>
            <person name="Qu J."/>
            <person name="Jiang H."/>
            <person name="Jhangiani S.N."/>
            <person name="Agravi P."/>
            <person name="Goodspeed R."/>
            <person name="Gross S."/>
            <person name="Mandapat C."/>
            <person name="Jackson L."/>
            <person name="Mathew T."/>
            <person name="Pu L."/>
            <person name="Thornton R."/>
            <person name="Saada N."/>
            <person name="Wilczek-Boney K.B."/>
            <person name="Lee S."/>
            <person name="Kovar C."/>
            <person name="Wu Y."/>
            <person name="Scherer S.E."/>
            <person name="Worley K.C."/>
            <person name="Muzny D.M."/>
            <person name="Gibbs R."/>
        </authorList>
    </citation>
    <scope>NUCLEOTIDE SEQUENCE</scope>
    <source>
        <strain evidence="2">Brora</strain>
    </source>
</reference>
<dbReference type="Proteomes" id="UP000014500">
    <property type="component" value="Unassembled WGS sequence"/>
</dbReference>
<accession>T1J7K6</accession>
<dbReference type="EMBL" id="JH431936">
    <property type="status" value="NOT_ANNOTATED_CDS"/>
    <property type="molecule type" value="Genomic_DNA"/>
</dbReference>
<proteinExistence type="predicted"/>
<sequence length="69" mass="8232">MEQFKKMFGERELRSVNLQINLASKMAQEPVFEMTFRFPGYEDCTIVINLYVLTRQGIFIRLLDSLVRR</sequence>